<proteinExistence type="predicted"/>
<protein>
    <submittedName>
        <fullName evidence="2">DUF4307 domain-containing protein</fullName>
    </submittedName>
</protein>
<keyword evidence="1" id="KW-0472">Membrane</keyword>
<sequence>MGLSLGGPAYACRVTTDPSTGSGQGLVDRYGAPARWQRPVIIGVATVLAVVGIGWLAWTASFHSTPEVSSEVITYEVTSDHEIRARVDVRLDDGVQDASCRVRALAEDKTAVGELAFTPVAGTNEVVVRTERRATTVEKLGCTAVGQPRPR</sequence>
<evidence type="ECO:0000313" key="2">
    <source>
        <dbReference type="EMBL" id="TGN64037.1"/>
    </source>
</evidence>
<dbReference type="InterPro" id="IPR025443">
    <property type="entry name" value="DUF4307"/>
</dbReference>
<reference evidence="2 3" key="1">
    <citation type="submission" date="2019-04" db="EMBL/GenBank/DDBJ databases">
        <title>Three New Species of Nocardioides, Nocardioides euryhalodurans sp. nov., Nocardioides seonyuensis sp. nov. and Nocardioides eburneoflavus sp. nov. Isolated from Soil.</title>
        <authorList>
            <person name="Roh S.G."/>
            <person name="Lee C."/>
            <person name="Kim M.-K."/>
            <person name="Kim S.B."/>
        </authorList>
    </citation>
    <scope>NUCLEOTIDE SEQUENCE [LARGE SCALE GENOMIC DNA]</scope>
    <source>
        <strain evidence="2 3">MMS17-SY213</strain>
    </source>
</reference>
<dbReference type="Pfam" id="PF14155">
    <property type="entry name" value="DUF4307"/>
    <property type="match status" value="1"/>
</dbReference>
<keyword evidence="1" id="KW-0812">Transmembrane</keyword>
<feature type="transmembrane region" description="Helical" evidence="1">
    <location>
        <begin position="39"/>
        <end position="58"/>
    </location>
</feature>
<organism evidence="2 3">
    <name type="scientific">Nocardioides eburneiflavus</name>
    <dbReference type="NCBI Taxonomy" id="2518372"/>
    <lineage>
        <taxon>Bacteria</taxon>
        <taxon>Bacillati</taxon>
        <taxon>Actinomycetota</taxon>
        <taxon>Actinomycetes</taxon>
        <taxon>Propionibacteriales</taxon>
        <taxon>Nocardioidaceae</taxon>
        <taxon>Nocardioides</taxon>
    </lineage>
</organism>
<comment type="caution">
    <text evidence="2">The sequence shown here is derived from an EMBL/GenBank/DDBJ whole genome shotgun (WGS) entry which is preliminary data.</text>
</comment>
<keyword evidence="3" id="KW-1185">Reference proteome</keyword>
<dbReference type="OrthoDB" id="3826498at2"/>
<evidence type="ECO:0000256" key="1">
    <source>
        <dbReference type="SAM" id="Phobius"/>
    </source>
</evidence>
<accession>A0A4Z1CFY0</accession>
<dbReference type="EMBL" id="SRRO01000001">
    <property type="protein sequence ID" value="TGN64037.1"/>
    <property type="molecule type" value="Genomic_DNA"/>
</dbReference>
<name>A0A4Z1CFY0_9ACTN</name>
<gene>
    <name evidence="2" type="ORF">EXE59_08790</name>
</gene>
<dbReference type="Proteomes" id="UP000297496">
    <property type="component" value="Unassembled WGS sequence"/>
</dbReference>
<keyword evidence="1" id="KW-1133">Transmembrane helix</keyword>
<evidence type="ECO:0000313" key="3">
    <source>
        <dbReference type="Proteomes" id="UP000297496"/>
    </source>
</evidence>
<dbReference type="AlphaFoldDB" id="A0A4Z1CFY0"/>